<feature type="domain" description="Glutathionylspermidine synthase pre-ATP-grasp-like" evidence="6">
    <location>
        <begin position="28"/>
        <end position="389"/>
    </location>
</feature>
<sequence>MRISPVLLEDRESYLDRWEAVAESFEKNFNFSWAFDAQGQHFLNLHALVLTAEEDAAIREAQGRVTELFHAVALFLDSHPEALDALGIPDILKPLCLRRPLPYLTALGRFDWYLTKDGPKLLEFNSETPFGQMEACRLQPELAHLFHPGLTDPNADISDRLGEGLRDSFRRQGGTSESVTAIVGFCADPEELSILTLIRELADYPCRVLIGDVKALSVNHAGQLCLGGAPVDLLQSFYSVEWYARDPGGPQFVGCLAQGQVRLINPPSTLILHSKALFALLWLIAPQLAAPLRQAVERYIPYTALDPDPLLGRPALIKPLHNREGLGIVHCEFLSLHEATRDDVIYQERVDAIAVLFPTMRNGRIRERRLLPTIGAFCAKDELIGYYTRLSPLIVGPRDVCWAPTLVEKN</sequence>
<dbReference type="OrthoDB" id="9765517at2"/>
<dbReference type="SUPFAM" id="SSF56059">
    <property type="entry name" value="Glutathione synthetase ATP-binding domain-like"/>
    <property type="match status" value="1"/>
</dbReference>
<dbReference type="GO" id="GO:0005524">
    <property type="term" value="F:ATP binding"/>
    <property type="evidence" value="ECO:0007669"/>
    <property type="project" value="UniProtKB-KW"/>
</dbReference>
<keyword evidence="1" id="KW-0436">Ligase</keyword>
<dbReference type="Pfam" id="PF03738">
    <property type="entry name" value="GSP_synth"/>
    <property type="match status" value="1"/>
</dbReference>
<dbReference type="EMBL" id="WXEY01000008">
    <property type="protein sequence ID" value="MZP29915.1"/>
    <property type="molecule type" value="Genomic_DNA"/>
</dbReference>
<evidence type="ECO:0000256" key="4">
    <source>
        <dbReference type="ARBA" id="ARBA00022840"/>
    </source>
</evidence>
<keyword evidence="8" id="KW-1185">Reference proteome</keyword>
<evidence type="ECO:0000259" key="6">
    <source>
        <dbReference type="Pfam" id="PF03738"/>
    </source>
</evidence>
<dbReference type="AlphaFoldDB" id="A0A845L4F4"/>
<dbReference type="RefSeq" id="WP_161258228.1">
    <property type="nucleotide sequence ID" value="NZ_WXEY01000008.1"/>
</dbReference>
<dbReference type="GO" id="GO:0016874">
    <property type="term" value="F:ligase activity"/>
    <property type="evidence" value="ECO:0007669"/>
    <property type="project" value="UniProtKB-KW"/>
</dbReference>
<comment type="caution">
    <text evidence="7">The sequence shown here is derived from an EMBL/GenBank/DDBJ whole genome shotgun (WGS) entry which is preliminary data.</text>
</comment>
<gene>
    <name evidence="7" type="ORF">GTO91_09390</name>
</gene>
<organism evidence="7 8">
    <name type="scientific">Heliomicrobium undosum</name>
    <dbReference type="NCBI Taxonomy" id="121734"/>
    <lineage>
        <taxon>Bacteria</taxon>
        <taxon>Bacillati</taxon>
        <taxon>Bacillota</taxon>
        <taxon>Clostridia</taxon>
        <taxon>Eubacteriales</taxon>
        <taxon>Heliobacteriaceae</taxon>
        <taxon>Heliomicrobium</taxon>
    </lineage>
</organism>
<evidence type="ECO:0000313" key="8">
    <source>
        <dbReference type="Proteomes" id="UP000463470"/>
    </source>
</evidence>
<evidence type="ECO:0000256" key="5">
    <source>
        <dbReference type="ARBA" id="ARBA00022842"/>
    </source>
</evidence>
<reference evidence="7 8" key="1">
    <citation type="submission" date="2020-01" db="EMBL/GenBank/DDBJ databases">
        <title>Whole-genome sequence of Heliobacterium undosum DSM 13378.</title>
        <authorList>
            <person name="Kyndt J.A."/>
            <person name="Meyer T.E."/>
        </authorList>
    </citation>
    <scope>NUCLEOTIDE SEQUENCE [LARGE SCALE GENOMIC DNA]</scope>
    <source>
        <strain evidence="7 8">DSM 13378</strain>
    </source>
</reference>
<evidence type="ECO:0000256" key="1">
    <source>
        <dbReference type="ARBA" id="ARBA00022598"/>
    </source>
</evidence>
<keyword evidence="4" id="KW-0067">ATP-binding</keyword>
<keyword evidence="3" id="KW-0547">Nucleotide-binding</keyword>
<dbReference type="Proteomes" id="UP000463470">
    <property type="component" value="Unassembled WGS sequence"/>
</dbReference>
<dbReference type="GO" id="GO:0046872">
    <property type="term" value="F:metal ion binding"/>
    <property type="evidence" value="ECO:0007669"/>
    <property type="project" value="UniProtKB-KW"/>
</dbReference>
<protein>
    <submittedName>
        <fullName evidence="7">Glutathionylspermidine synthase family protein</fullName>
    </submittedName>
</protein>
<keyword evidence="5" id="KW-0460">Magnesium</keyword>
<accession>A0A845L4F4</accession>
<proteinExistence type="predicted"/>
<name>A0A845L4F4_9FIRM</name>
<evidence type="ECO:0000256" key="3">
    <source>
        <dbReference type="ARBA" id="ARBA00022741"/>
    </source>
</evidence>
<keyword evidence="2" id="KW-0479">Metal-binding</keyword>
<dbReference type="InterPro" id="IPR005494">
    <property type="entry name" value="GSPS_pre-ATP-grasp-like_dom"/>
</dbReference>
<evidence type="ECO:0000313" key="7">
    <source>
        <dbReference type="EMBL" id="MZP29915.1"/>
    </source>
</evidence>
<evidence type="ECO:0000256" key="2">
    <source>
        <dbReference type="ARBA" id="ARBA00022723"/>
    </source>
</evidence>